<keyword evidence="1" id="KW-0472">Membrane</keyword>
<accession>A0A1H6V9Y2</accession>
<feature type="transmembrane region" description="Helical" evidence="1">
    <location>
        <begin position="222"/>
        <end position="237"/>
    </location>
</feature>
<keyword evidence="2" id="KW-0732">Signal</keyword>
<proteinExistence type="predicted"/>
<dbReference type="SMART" id="SM00267">
    <property type="entry name" value="GGDEF"/>
    <property type="match status" value="1"/>
</dbReference>
<dbReference type="Gene3D" id="2.60.40.2380">
    <property type="match status" value="1"/>
</dbReference>
<feature type="transmembrane region" description="Helical" evidence="1">
    <location>
        <begin position="342"/>
        <end position="362"/>
    </location>
</feature>
<dbReference type="AlphaFoldDB" id="A0A1H6V9Y2"/>
<sequence length="573" mass="65554">MQRSLQKIFAILSLLFILNTATTLAEVKSPEASSFTIKNFEILEDVDGQYDFSTVSSPDFDEAFHQHVQENISLGISPSVFWVRFIPPAENYFDESDPLLLNFTNPSINKLDVYIPVKDSTIAKGRNYILKQAGAERPGTAREIWDADWTFSLPHQYIQGKYIYLRLQSVSVMNLPVMIWQEKDFIHAALLKNIAYGLFYGILLSMVFYNLFIVFVLKDRTYLFYVLYIAFMLIYQFNSHGHLRLWLDIDYRLYNALFWFCLSAAFSFAALFSAKFLQIHSDEIFLKRIFNLILLLSILIGILGIPGCSIPANWLSHGLGLIQPLVFIGLAFYRFRNGFRPAIYYLLAWGILSCGILGWIFLPDRTTSSNVLMLATALESILLSLALSARFRDLRITQLTLTRNLHYYRDLSLTDALTGLYNRRCLNSKMQKEISQALTEGISLSLMIMDIDFFKKYNDAYGHWQGDQVLVGFSNVLLKNLNDTQLAFRFGGEEFVILLPNLDAVETSKIAENIRRDFAAKTFRPTNKKTVQVTVSIGISTLTAQDNEAALFERTDKALYEAKTAGRNRVVIR</sequence>
<evidence type="ECO:0000313" key="4">
    <source>
        <dbReference type="EMBL" id="SEJ00626.1"/>
    </source>
</evidence>
<gene>
    <name evidence="4" type="ORF">SAMN05660742_102247</name>
</gene>
<dbReference type="InterPro" id="IPR000160">
    <property type="entry name" value="GGDEF_dom"/>
</dbReference>
<dbReference type="NCBIfam" id="TIGR00254">
    <property type="entry name" value="GGDEF"/>
    <property type="match status" value="1"/>
</dbReference>
<dbReference type="InterPro" id="IPR029787">
    <property type="entry name" value="Nucleotide_cyclase"/>
</dbReference>
<dbReference type="Pfam" id="PF00990">
    <property type="entry name" value="GGDEF"/>
    <property type="match status" value="1"/>
</dbReference>
<feature type="transmembrane region" description="Helical" evidence="1">
    <location>
        <begin position="289"/>
        <end position="312"/>
    </location>
</feature>
<dbReference type="FunFam" id="3.30.70.270:FF:000001">
    <property type="entry name" value="Diguanylate cyclase domain protein"/>
    <property type="match status" value="1"/>
</dbReference>
<feature type="transmembrane region" description="Helical" evidence="1">
    <location>
        <begin position="318"/>
        <end position="335"/>
    </location>
</feature>
<dbReference type="GO" id="GO:0005886">
    <property type="term" value="C:plasma membrane"/>
    <property type="evidence" value="ECO:0007669"/>
    <property type="project" value="TreeGrafter"/>
</dbReference>
<dbReference type="PANTHER" id="PTHR45138:SF9">
    <property type="entry name" value="DIGUANYLATE CYCLASE DGCM-RELATED"/>
    <property type="match status" value="1"/>
</dbReference>
<dbReference type="InterPro" id="IPR011622">
    <property type="entry name" value="7TMR_DISM_rcpt_extracell_dom2"/>
</dbReference>
<dbReference type="PROSITE" id="PS50887">
    <property type="entry name" value="GGDEF"/>
    <property type="match status" value="1"/>
</dbReference>
<dbReference type="GO" id="GO:0052621">
    <property type="term" value="F:diguanylate cyclase activity"/>
    <property type="evidence" value="ECO:0007669"/>
    <property type="project" value="TreeGrafter"/>
</dbReference>
<dbReference type="Pfam" id="PF07695">
    <property type="entry name" value="7TMR-DISM_7TM"/>
    <property type="match status" value="1"/>
</dbReference>
<feature type="chain" id="PRO_5011553620" evidence="2">
    <location>
        <begin position="26"/>
        <end position="573"/>
    </location>
</feature>
<keyword evidence="1" id="KW-1133">Transmembrane helix</keyword>
<dbReference type="InterPro" id="IPR011623">
    <property type="entry name" value="7TMR_DISM_rcpt_extracell_dom1"/>
</dbReference>
<dbReference type="InterPro" id="IPR050469">
    <property type="entry name" value="Diguanylate_Cyclase"/>
</dbReference>
<feature type="domain" description="GGDEF" evidence="3">
    <location>
        <begin position="442"/>
        <end position="573"/>
    </location>
</feature>
<dbReference type="SUPFAM" id="SSF55073">
    <property type="entry name" value="Nucleotide cyclase"/>
    <property type="match status" value="1"/>
</dbReference>
<evidence type="ECO:0000256" key="1">
    <source>
        <dbReference type="SAM" id="Phobius"/>
    </source>
</evidence>
<dbReference type="InterPro" id="IPR043128">
    <property type="entry name" value="Rev_trsase/Diguanyl_cyclase"/>
</dbReference>
<organism evidence="4 5">
    <name type="scientific">Propionispira arboris</name>
    <dbReference type="NCBI Taxonomy" id="84035"/>
    <lineage>
        <taxon>Bacteria</taxon>
        <taxon>Bacillati</taxon>
        <taxon>Bacillota</taxon>
        <taxon>Negativicutes</taxon>
        <taxon>Selenomonadales</taxon>
        <taxon>Selenomonadaceae</taxon>
        <taxon>Propionispira</taxon>
    </lineage>
</organism>
<feature type="transmembrane region" description="Helical" evidence="1">
    <location>
        <begin position="257"/>
        <end position="277"/>
    </location>
</feature>
<dbReference type="GO" id="GO:0043709">
    <property type="term" value="P:cell adhesion involved in single-species biofilm formation"/>
    <property type="evidence" value="ECO:0007669"/>
    <property type="project" value="TreeGrafter"/>
</dbReference>
<dbReference type="STRING" id="84035.SAMN05660742_102247"/>
<dbReference type="CDD" id="cd01949">
    <property type="entry name" value="GGDEF"/>
    <property type="match status" value="1"/>
</dbReference>
<feature type="transmembrane region" description="Helical" evidence="1">
    <location>
        <begin position="368"/>
        <end position="389"/>
    </location>
</feature>
<dbReference type="Proteomes" id="UP000199662">
    <property type="component" value="Unassembled WGS sequence"/>
</dbReference>
<name>A0A1H6V9Y2_9FIRM</name>
<reference evidence="4 5" key="1">
    <citation type="submission" date="2016-10" db="EMBL/GenBank/DDBJ databases">
        <authorList>
            <person name="de Groot N.N."/>
        </authorList>
    </citation>
    <scope>NUCLEOTIDE SEQUENCE [LARGE SCALE GENOMIC DNA]</scope>
    <source>
        <strain evidence="4 5">DSM 2179</strain>
    </source>
</reference>
<evidence type="ECO:0000313" key="5">
    <source>
        <dbReference type="Proteomes" id="UP000199662"/>
    </source>
</evidence>
<dbReference type="PANTHER" id="PTHR45138">
    <property type="entry name" value="REGULATORY COMPONENTS OF SENSORY TRANSDUCTION SYSTEM"/>
    <property type="match status" value="1"/>
</dbReference>
<dbReference type="Gene3D" id="3.30.70.270">
    <property type="match status" value="1"/>
</dbReference>
<evidence type="ECO:0000256" key="2">
    <source>
        <dbReference type="SAM" id="SignalP"/>
    </source>
</evidence>
<feature type="transmembrane region" description="Helical" evidence="1">
    <location>
        <begin position="194"/>
        <end position="215"/>
    </location>
</feature>
<dbReference type="GO" id="GO:1902201">
    <property type="term" value="P:negative regulation of bacterial-type flagellum-dependent cell motility"/>
    <property type="evidence" value="ECO:0007669"/>
    <property type="project" value="TreeGrafter"/>
</dbReference>
<protein>
    <submittedName>
        <fullName evidence="4">Diguanylate cyclase (GGDEF) domain-containing protein</fullName>
    </submittedName>
</protein>
<keyword evidence="5" id="KW-1185">Reference proteome</keyword>
<dbReference type="Pfam" id="PF07696">
    <property type="entry name" value="7TMR-DISMED2"/>
    <property type="match status" value="1"/>
</dbReference>
<keyword evidence="1" id="KW-0812">Transmembrane</keyword>
<dbReference type="EMBL" id="FNZK01000002">
    <property type="protein sequence ID" value="SEJ00626.1"/>
    <property type="molecule type" value="Genomic_DNA"/>
</dbReference>
<feature type="signal peptide" evidence="2">
    <location>
        <begin position="1"/>
        <end position="25"/>
    </location>
</feature>
<evidence type="ECO:0000259" key="3">
    <source>
        <dbReference type="PROSITE" id="PS50887"/>
    </source>
</evidence>